<keyword evidence="4" id="KW-0966">Cell projection</keyword>
<dbReference type="RefSeq" id="WP_140457412.1">
    <property type="nucleotide sequence ID" value="NZ_BAABFI010000015.1"/>
</dbReference>
<protein>
    <submittedName>
        <fullName evidence="4">C-di-GMP-binding flagellar brake protein YcgR</fullName>
    </submittedName>
</protein>
<dbReference type="AlphaFoldDB" id="A0A7Y9FGN0"/>
<evidence type="ECO:0000313" key="5">
    <source>
        <dbReference type="Proteomes" id="UP000577956"/>
    </source>
</evidence>
<dbReference type="EMBL" id="BONN01000001">
    <property type="protein sequence ID" value="GIG31356.1"/>
    <property type="molecule type" value="Genomic_DNA"/>
</dbReference>
<evidence type="ECO:0000259" key="2">
    <source>
        <dbReference type="Pfam" id="PF07238"/>
    </source>
</evidence>
<evidence type="ECO:0000256" key="1">
    <source>
        <dbReference type="SAM" id="MobiDB-lite"/>
    </source>
</evidence>
<feature type="region of interest" description="Disordered" evidence="1">
    <location>
        <begin position="206"/>
        <end position="248"/>
    </location>
</feature>
<feature type="domain" description="PilZ" evidence="2">
    <location>
        <begin position="121"/>
        <end position="204"/>
    </location>
</feature>
<dbReference type="GO" id="GO:0035438">
    <property type="term" value="F:cyclic-di-GMP binding"/>
    <property type="evidence" value="ECO:0007669"/>
    <property type="project" value="InterPro"/>
</dbReference>
<sequence>MSITEMEREVVEAAAGIPHVNQRVRVVLDPDAAEPGAGVPTRVEDVEVVVDGSELRHHVLVSPPWYGGDVEPPAEGARMTLVWPTERGVLELPVTFARIDRVAEGVRGWRLVVVGSATRLQRRQFVRVPVGLPVSVETRPEDAMTPRHPVADGMTIDLSEGGLRCVLHDRLPDDHPVTVTFAFGEAQFRLAARVVRAAPWVDRRKARVPGARVVDDGSDRHDHGGHDHDGSDHDGSGTDADAGTTDVPAVVPHVRTRESAASRWSTAIRFVDPDEAGPALRRAIFAEQIRMRRTRDR</sequence>
<dbReference type="SUPFAM" id="SSF141371">
    <property type="entry name" value="PilZ domain-like"/>
    <property type="match status" value="1"/>
</dbReference>
<reference evidence="4 5" key="1">
    <citation type="submission" date="2020-07" db="EMBL/GenBank/DDBJ databases">
        <title>Sequencing the genomes of 1000 actinobacteria strains.</title>
        <authorList>
            <person name="Klenk H.-P."/>
        </authorList>
    </citation>
    <scope>NUCLEOTIDE SEQUENCE [LARGE SCALE GENOMIC DNA]</scope>
    <source>
        <strain evidence="4 5">DSM 24482</strain>
    </source>
</reference>
<feature type="compositionally biased region" description="Low complexity" evidence="1">
    <location>
        <begin position="237"/>
        <end position="246"/>
    </location>
</feature>
<keyword evidence="6" id="KW-1185">Reference proteome</keyword>
<reference evidence="3 6" key="2">
    <citation type="submission" date="2021-01" db="EMBL/GenBank/DDBJ databases">
        <title>Whole genome shotgun sequence of Cellulomonas oligotrophica NBRC 109435.</title>
        <authorList>
            <person name="Komaki H."/>
            <person name="Tamura T."/>
        </authorList>
    </citation>
    <scope>NUCLEOTIDE SEQUENCE [LARGE SCALE GENOMIC DNA]</scope>
    <source>
        <strain evidence="3 6">NBRC 109435</strain>
    </source>
</reference>
<keyword evidence="4" id="KW-0282">Flagellum</keyword>
<dbReference type="InterPro" id="IPR009875">
    <property type="entry name" value="PilZ_domain"/>
</dbReference>
<evidence type="ECO:0000313" key="6">
    <source>
        <dbReference type="Proteomes" id="UP000618382"/>
    </source>
</evidence>
<evidence type="ECO:0000313" key="4">
    <source>
        <dbReference type="EMBL" id="NYD85636.1"/>
    </source>
</evidence>
<feature type="compositionally biased region" description="Basic and acidic residues" evidence="1">
    <location>
        <begin position="213"/>
        <end position="236"/>
    </location>
</feature>
<name>A0A7Y9FGN0_9CELL</name>
<comment type="caution">
    <text evidence="4">The sequence shown here is derived from an EMBL/GenBank/DDBJ whole genome shotgun (WGS) entry which is preliminary data.</text>
</comment>
<gene>
    <name evidence="4" type="ORF">BKA21_001185</name>
    <name evidence="3" type="ORF">Col01nite_05150</name>
</gene>
<dbReference type="Gene3D" id="2.40.10.220">
    <property type="entry name" value="predicted glycosyltransferase like domains"/>
    <property type="match status" value="1"/>
</dbReference>
<organism evidence="4 5">
    <name type="scientific">Cellulomonas oligotrophica</name>
    <dbReference type="NCBI Taxonomy" id="931536"/>
    <lineage>
        <taxon>Bacteria</taxon>
        <taxon>Bacillati</taxon>
        <taxon>Actinomycetota</taxon>
        <taxon>Actinomycetes</taxon>
        <taxon>Micrococcales</taxon>
        <taxon>Cellulomonadaceae</taxon>
        <taxon>Cellulomonas</taxon>
    </lineage>
</organism>
<evidence type="ECO:0000313" key="3">
    <source>
        <dbReference type="EMBL" id="GIG31356.1"/>
    </source>
</evidence>
<proteinExistence type="predicted"/>
<dbReference type="Proteomes" id="UP000577956">
    <property type="component" value="Unassembled WGS sequence"/>
</dbReference>
<dbReference type="EMBL" id="JACCBK010000001">
    <property type="protein sequence ID" value="NYD85636.1"/>
    <property type="molecule type" value="Genomic_DNA"/>
</dbReference>
<accession>A0A7Y9FGN0</accession>
<dbReference type="Pfam" id="PF07238">
    <property type="entry name" value="PilZ"/>
    <property type="match status" value="1"/>
</dbReference>
<keyword evidence="4" id="KW-0969">Cilium</keyword>
<dbReference type="Proteomes" id="UP000618382">
    <property type="component" value="Unassembled WGS sequence"/>
</dbReference>